<dbReference type="InterPro" id="IPR029787">
    <property type="entry name" value="Nucleotide_cyclase"/>
</dbReference>
<dbReference type="InterPro" id="IPR000160">
    <property type="entry name" value="GGDEF_dom"/>
</dbReference>
<dbReference type="EMBL" id="VITN01000006">
    <property type="protein sequence ID" value="TWB20637.1"/>
    <property type="molecule type" value="Genomic_DNA"/>
</dbReference>
<dbReference type="Gene3D" id="2.60.40.10">
    <property type="entry name" value="Immunoglobulins"/>
    <property type="match status" value="1"/>
</dbReference>
<dbReference type="Pfam" id="PF07495">
    <property type="entry name" value="Y_Y_Y"/>
    <property type="match status" value="1"/>
</dbReference>
<dbReference type="Gene3D" id="2.130.10.10">
    <property type="entry name" value="YVTN repeat-like/Quinoprotein amine dehydrogenase"/>
    <property type="match status" value="3"/>
</dbReference>
<keyword evidence="4" id="KW-0732">Signal</keyword>
<dbReference type="SUPFAM" id="SSF63829">
    <property type="entry name" value="Calcium-dependent phosphotriesterase"/>
    <property type="match status" value="2"/>
</dbReference>
<gene>
    <name evidence="6" type="ORF">FBZ89_10635</name>
</gene>
<feature type="signal peptide" evidence="4">
    <location>
        <begin position="1"/>
        <end position="28"/>
    </location>
</feature>
<dbReference type="Proteomes" id="UP000319859">
    <property type="component" value="Unassembled WGS sequence"/>
</dbReference>
<dbReference type="InterPro" id="IPR015943">
    <property type="entry name" value="WD40/YVTN_repeat-like_dom_sf"/>
</dbReference>
<dbReference type="PANTHER" id="PTHR45138">
    <property type="entry name" value="REGULATORY COMPONENTS OF SENSORY TRANSDUCTION SYSTEM"/>
    <property type="match status" value="1"/>
</dbReference>
<accession>A0A560FG99</accession>
<dbReference type="OrthoDB" id="9778496at2"/>
<evidence type="ECO:0000256" key="2">
    <source>
        <dbReference type="ARBA" id="ARBA00034247"/>
    </source>
</evidence>
<dbReference type="EC" id="2.7.7.65" evidence="1"/>
<organism evidence="6 7">
    <name type="scientific">Nitrospirillum amazonense</name>
    <dbReference type="NCBI Taxonomy" id="28077"/>
    <lineage>
        <taxon>Bacteria</taxon>
        <taxon>Pseudomonadati</taxon>
        <taxon>Pseudomonadota</taxon>
        <taxon>Alphaproteobacteria</taxon>
        <taxon>Rhodospirillales</taxon>
        <taxon>Azospirillaceae</taxon>
        <taxon>Nitrospirillum</taxon>
    </lineage>
</organism>
<protein>
    <recommendedName>
        <fullName evidence="1">diguanylate cyclase</fullName>
        <ecNumber evidence="1">2.7.7.65</ecNumber>
    </recommendedName>
</protein>
<dbReference type="GO" id="GO:1902201">
    <property type="term" value="P:negative regulation of bacterial-type flagellum-dependent cell motility"/>
    <property type="evidence" value="ECO:0007669"/>
    <property type="project" value="TreeGrafter"/>
</dbReference>
<dbReference type="AlphaFoldDB" id="A0A560FG99"/>
<dbReference type="PROSITE" id="PS50887">
    <property type="entry name" value="GGDEF"/>
    <property type="match status" value="1"/>
</dbReference>
<evidence type="ECO:0000256" key="1">
    <source>
        <dbReference type="ARBA" id="ARBA00012528"/>
    </source>
</evidence>
<dbReference type="Pfam" id="PF00990">
    <property type="entry name" value="GGDEF"/>
    <property type="match status" value="1"/>
</dbReference>
<dbReference type="Pfam" id="PF07494">
    <property type="entry name" value="Reg_prop"/>
    <property type="match status" value="3"/>
</dbReference>
<reference evidence="6 7" key="1">
    <citation type="submission" date="2019-06" db="EMBL/GenBank/DDBJ databases">
        <title>Genomic Encyclopedia of Type Strains, Phase IV (KMG-V): Genome sequencing to study the core and pangenomes of soil and plant-associated prokaryotes.</title>
        <authorList>
            <person name="Whitman W."/>
        </authorList>
    </citation>
    <scope>NUCLEOTIDE SEQUENCE [LARGE SCALE GENOMIC DNA]</scope>
    <source>
        <strain evidence="6 7">BR 11880</strain>
    </source>
</reference>
<dbReference type="InterPro" id="IPR050469">
    <property type="entry name" value="Diguanylate_Cyclase"/>
</dbReference>
<feature type="transmembrane region" description="Helical" evidence="3">
    <location>
        <begin position="796"/>
        <end position="815"/>
    </location>
</feature>
<dbReference type="GO" id="GO:0005886">
    <property type="term" value="C:plasma membrane"/>
    <property type="evidence" value="ECO:0007669"/>
    <property type="project" value="TreeGrafter"/>
</dbReference>
<comment type="caution">
    <text evidence="6">The sequence shown here is derived from an EMBL/GenBank/DDBJ whole genome shotgun (WGS) entry which is preliminary data.</text>
</comment>
<evidence type="ECO:0000313" key="7">
    <source>
        <dbReference type="Proteomes" id="UP000319859"/>
    </source>
</evidence>
<sequence>MGWGRVQRRLAAALLCVLVWLGALPAPAAAQEYAFRSYTQEDGLANLSITALAQDAMGFLWVGTENGLYRFDGGKFQRFGPVEGLKEPYVSAIHVTPSGVLWVGTTGGLYRWDGRTFAPVSQDGRPVPVWQGQKLASLDAGHLLVVGREDLLVVEAHRAEAAPGATAAVAWVARPYFTPDQKAAQPALNRIQSVRVFGVGEQGGGDIWLGCGQALCEARQGRLKLWGPDQGVAPDRWGNVLRDVDGTLWARGEHQVLALAPTAAQGDGGRFTAQLPLPSTRTNVRVFLPLLQDMDRSIVTFGDQGLLRLAHPGNGQAPGRWEQLGDANGLPAREVSALLVDHDGDLWVGSAGLGLTHWVGYRSWANWTARQGLIHESVWSFRRDGAGRLVIGTDGGLARLEEGGDTPPHIIPAPGGQPVLNHQVGSLTLDKSGRLWGGTFSGLLFYQDPGKDGAPPPAAVVVAHLPLIFQVFVDAQGRLWVMTRKKGLYIIDKPEGPNPQAAPLGAALPIPPDSSVSSACQAPSGTLWFATEAGLLRFGEGKWTAPAITGVPPVTRFNVIACARDGSLWLGGETVRLAHVQEPPGNAPGTGTGVLQPVGDVTGDLVGDRQVLGLLEDRRGWMWLATDSGVLVWSAGALRQYSHDTGLVWNDCNQSALIEDDDGTLWVGTSKGLTHITRPDLLFNRPALVTRVTGIERNGMALPTDGNFELPWDTAPLTFHLTTPSFRSRGGQIYRYRLNGLESDWNVTAAEEIRYSALPSGMYELEVVARNTALQAMAPSILVPFSIRPPWWQTKLFFAGCALSVVAVGIAIYRWRSHADMERRRTLEILVEARTRELEASREQLRQLAMYDSLTHLWNRRAILDLLELELARRREDASLTVVLADVDHFKRINDTHGHPAGDAVLVEVSRRLSAAVRSYDAVGRYGGEEFLILLPGLGRDDCGDVLHRLHGAISLTPIALAPIAAGDVPAGVVQAHEEGRPEAAPDVHIDAFGVGVTVTCSFGVISVGPTSSHGSTGVPPLAEIIKRADQALYRAKHLGRNRVEYATGT</sequence>
<dbReference type="InterPro" id="IPR013783">
    <property type="entry name" value="Ig-like_fold"/>
</dbReference>
<keyword evidence="3" id="KW-0472">Membrane</keyword>
<dbReference type="Gene3D" id="3.30.70.270">
    <property type="match status" value="1"/>
</dbReference>
<feature type="domain" description="GGDEF" evidence="5">
    <location>
        <begin position="878"/>
        <end position="1049"/>
    </location>
</feature>
<evidence type="ECO:0000313" key="6">
    <source>
        <dbReference type="EMBL" id="TWB20637.1"/>
    </source>
</evidence>
<dbReference type="CDD" id="cd01949">
    <property type="entry name" value="GGDEF"/>
    <property type="match status" value="1"/>
</dbReference>
<dbReference type="GO" id="GO:0052621">
    <property type="term" value="F:diguanylate cyclase activity"/>
    <property type="evidence" value="ECO:0007669"/>
    <property type="project" value="UniProtKB-EC"/>
</dbReference>
<keyword evidence="3" id="KW-1133">Transmembrane helix</keyword>
<dbReference type="RefSeq" id="WP_145750161.1">
    <property type="nucleotide sequence ID" value="NZ_VITN01000006.1"/>
</dbReference>
<proteinExistence type="predicted"/>
<dbReference type="InterPro" id="IPR011110">
    <property type="entry name" value="Reg_prop"/>
</dbReference>
<evidence type="ECO:0000256" key="4">
    <source>
        <dbReference type="SAM" id="SignalP"/>
    </source>
</evidence>
<dbReference type="InterPro" id="IPR011123">
    <property type="entry name" value="Y_Y_Y"/>
</dbReference>
<name>A0A560FG99_9PROT</name>
<evidence type="ECO:0000259" key="5">
    <source>
        <dbReference type="PROSITE" id="PS50887"/>
    </source>
</evidence>
<dbReference type="PANTHER" id="PTHR45138:SF9">
    <property type="entry name" value="DIGUANYLATE CYCLASE DGCM-RELATED"/>
    <property type="match status" value="1"/>
</dbReference>
<comment type="catalytic activity">
    <reaction evidence="2">
        <text>2 GTP = 3',3'-c-di-GMP + 2 diphosphate</text>
        <dbReference type="Rhea" id="RHEA:24898"/>
        <dbReference type="ChEBI" id="CHEBI:33019"/>
        <dbReference type="ChEBI" id="CHEBI:37565"/>
        <dbReference type="ChEBI" id="CHEBI:58805"/>
        <dbReference type="EC" id="2.7.7.65"/>
    </reaction>
</comment>
<feature type="chain" id="PRO_5021934205" description="diguanylate cyclase" evidence="4">
    <location>
        <begin position="29"/>
        <end position="1050"/>
    </location>
</feature>
<keyword evidence="3" id="KW-0812">Transmembrane</keyword>
<dbReference type="SMART" id="SM00267">
    <property type="entry name" value="GGDEF"/>
    <property type="match status" value="1"/>
</dbReference>
<dbReference type="SUPFAM" id="SSF55073">
    <property type="entry name" value="Nucleotide cyclase"/>
    <property type="match status" value="1"/>
</dbReference>
<dbReference type="InterPro" id="IPR043128">
    <property type="entry name" value="Rev_trsase/Diguanyl_cyclase"/>
</dbReference>
<dbReference type="GO" id="GO:0043709">
    <property type="term" value="P:cell adhesion involved in single-species biofilm formation"/>
    <property type="evidence" value="ECO:0007669"/>
    <property type="project" value="TreeGrafter"/>
</dbReference>
<dbReference type="NCBIfam" id="TIGR00254">
    <property type="entry name" value="GGDEF"/>
    <property type="match status" value="1"/>
</dbReference>
<evidence type="ECO:0000256" key="3">
    <source>
        <dbReference type="SAM" id="Phobius"/>
    </source>
</evidence>